<feature type="transmembrane region" description="Helical" evidence="5">
    <location>
        <begin position="176"/>
        <end position="201"/>
    </location>
</feature>
<dbReference type="InterPro" id="IPR045062">
    <property type="entry name" value="Cyt_c_biogenesis_CcsA/CcmC"/>
</dbReference>
<evidence type="ECO:0000256" key="2">
    <source>
        <dbReference type="ARBA" id="ARBA00022692"/>
    </source>
</evidence>
<reference evidence="7" key="1">
    <citation type="journal article" date="2014" name="Int. J. Syst. Evol. Microbiol.">
        <title>Complete genome sequence of Corynebacterium casei LMG S-19264T (=DSM 44701T), isolated from a smear-ripened cheese.</title>
        <authorList>
            <consortium name="US DOE Joint Genome Institute (JGI-PGF)"/>
            <person name="Walter F."/>
            <person name="Albersmeier A."/>
            <person name="Kalinowski J."/>
            <person name="Ruckert C."/>
        </authorList>
    </citation>
    <scope>NUCLEOTIDE SEQUENCE</scope>
    <source>
        <strain evidence="7">JCM 18487</strain>
    </source>
</reference>
<dbReference type="Proteomes" id="UP000637695">
    <property type="component" value="Unassembled WGS sequence"/>
</dbReference>
<feature type="transmembrane region" description="Helical" evidence="5">
    <location>
        <begin position="213"/>
        <end position="229"/>
    </location>
</feature>
<evidence type="ECO:0000313" key="8">
    <source>
        <dbReference type="Proteomes" id="UP000637695"/>
    </source>
</evidence>
<sequence>MAAQVAYDAFSLGNALCVLFWFFDAMERRRWLQRLAQWAMAVVLLVQTGWLFDRLHLTGAVLDRFDAALWVSWVILLVAWFASSWLRVDLLPFLASVVSFALVVLAPLAPGAAASAQVRSGDLLLLHIAFALASYVAFAFSFVFAVMYLVQSWSLRHKRWTSWYFRLLPLATLERYTFRAVFLGLPFLMMAMVFGVLWSVVAFGRVYWHDPKLVATSVLWLSYAVCLWLRRRTGWADRALVAACAACFGGVMVNFMVVSNLSAFHHTG</sequence>
<feature type="transmembrane region" description="Helical" evidence="5">
    <location>
        <begin position="67"/>
        <end position="86"/>
    </location>
</feature>
<keyword evidence="8" id="KW-1185">Reference proteome</keyword>
<evidence type="ECO:0000256" key="1">
    <source>
        <dbReference type="ARBA" id="ARBA00004141"/>
    </source>
</evidence>
<evidence type="ECO:0000256" key="5">
    <source>
        <dbReference type="SAM" id="Phobius"/>
    </source>
</evidence>
<keyword evidence="2 5" id="KW-0812">Transmembrane</keyword>
<evidence type="ECO:0000256" key="4">
    <source>
        <dbReference type="ARBA" id="ARBA00023136"/>
    </source>
</evidence>
<evidence type="ECO:0000313" key="7">
    <source>
        <dbReference type="EMBL" id="GGI96365.1"/>
    </source>
</evidence>
<protein>
    <recommendedName>
        <fullName evidence="6">Cytochrome c assembly protein domain-containing protein</fullName>
    </recommendedName>
</protein>
<feature type="transmembrane region" description="Helical" evidence="5">
    <location>
        <begin position="241"/>
        <end position="264"/>
    </location>
</feature>
<dbReference type="InterPro" id="IPR002541">
    <property type="entry name" value="Cyt_c_assembly"/>
</dbReference>
<feature type="transmembrane region" description="Helical" evidence="5">
    <location>
        <begin position="125"/>
        <end position="150"/>
    </location>
</feature>
<dbReference type="EMBL" id="BMOY01000002">
    <property type="protein sequence ID" value="GGI96365.1"/>
    <property type="molecule type" value="Genomic_DNA"/>
</dbReference>
<proteinExistence type="predicted"/>
<gene>
    <name evidence="7" type="ORF">GCM10010885_02530</name>
</gene>
<organism evidence="7 8">
    <name type="scientific">Alicyclobacillus cellulosilyticus</name>
    <dbReference type="NCBI Taxonomy" id="1003997"/>
    <lineage>
        <taxon>Bacteria</taxon>
        <taxon>Bacillati</taxon>
        <taxon>Bacillota</taxon>
        <taxon>Bacilli</taxon>
        <taxon>Bacillales</taxon>
        <taxon>Alicyclobacillaceae</taxon>
        <taxon>Alicyclobacillus</taxon>
    </lineage>
</organism>
<feature type="transmembrane region" description="Helical" evidence="5">
    <location>
        <begin position="93"/>
        <end position="113"/>
    </location>
</feature>
<keyword evidence="4 5" id="KW-0472">Membrane</keyword>
<dbReference type="GO" id="GO:0020037">
    <property type="term" value="F:heme binding"/>
    <property type="evidence" value="ECO:0007669"/>
    <property type="project" value="InterPro"/>
</dbReference>
<dbReference type="GO" id="GO:0005886">
    <property type="term" value="C:plasma membrane"/>
    <property type="evidence" value="ECO:0007669"/>
    <property type="project" value="TreeGrafter"/>
</dbReference>
<name>A0A917NEW2_9BACL</name>
<evidence type="ECO:0000259" key="6">
    <source>
        <dbReference type="Pfam" id="PF01578"/>
    </source>
</evidence>
<dbReference type="PANTHER" id="PTHR30071:SF15">
    <property type="entry name" value="PROTEIN HEMX"/>
    <property type="match status" value="1"/>
</dbReference>
<dbReference type="Pfam" id="PF01578">
    <property type="entry name" value="Cytochrom_C_asm"/>
    <property type="match status" value="1"/>
</dbReference>
<dbReference type="AlphaFoldDB" id="A0A917NEW2"/>
<evidence type="ECO:0000256" key="3">
    <source>
        <dbReference type="ARBA" id="ARBA00022989"/>
    </source>
</evidence>
<feature type="domain" description="Cytochrome c assembly protein" evidence="6">
    <location>
        <begin position="68"/>
        <end position="262"/>
    </location>
</feature>
<dbReference type="GO" id="GO:0017004">
    <property type="term" value="P:cytochrome complex assembly"/>
    <property type="evidence" value="ECO:0007669"/>
    <property type="project" value="InterPro"/>
</dbReference>
<feature type="transmembrane region" description="Helical" evidence="5">
    <location>
        <begin position="35"/>
        <end position="52"/>
    </location>
</feature>
<accession>A0A917NEW2</accession>
<reference evidence="7" key="2">
    <citation type="submission" date="2020-09" db="EMBL/GenBank/DDBJ databases">
        <authorList>
            <person name="Sun Q."/>
            <person name="Ohkuma M."/>
        </authorList>
    </citation>
    <scope>NUCLEOTIDE SEQUENCE</scope>
    <source>
        <strain evidence="7">JCM 18487</strain>
    </source>
</reference>
<comment type="caution">
    <text evidence="7">The sequence shown here is derived from an EMBL/GenBank/DDBJ whole genome shotgun (WGS) entry which is preliminary data.</text>
</comment>
<comment type="subcellular location">
    <subcellularLocation>
        <location evidence="1">Membrane</location>
        <topology evidence="1">Multi-pass membrane protein</topology>
    </subcellularLocation>
</comment>
<keyword evidence="3 5" id="KW-1133">Transmembrane helix</keyword>
<feature type="transmembrane region" description="Helical" evidence="5">
    <location>
        <begin position="6"/>
        <end position="23"/>
    </location>
</feature>
<dbReference type="RefSeq" id="WP_188880664.1">
    <property type="nucleotide sequence ID" value="NZ_BMOY01000002.1"/>
</dbReference>
<dbReference type="PANTHER" id="PTHR30071">
    <property type="entry name" value="HEME EXPORTER PROTEIN C"/>
    <property type="match status" value="1"/>
</dbReference>